<feature type="transmembrane region" description="Helical" evidence="12">
    <location>
        <begin position="483"/>
        <end position="506"/>
    </location>
</feature>
<evidence type="ECO:0000256" key="10">
    <source>
        <dbReference type="ARBA" id="ARBA00023180"/>
    </source>
</evidence>
<sequence>MSCSTIDDTFGPHAKDCRGGFDFTLLFEQLVLTILPLIPLLIVAPFRLFYLSKKQKKVVQSPLLYIKLVSYAIYAALTLVLLLGWASTTIKTRASIPASALTIASYTVIAVLSYAEHVKTIRPSFLLNIYLFFSLLFDIAQARTLWLRQIDLPLAKLFTACVALKCFALLLEAVGKERILEPQFKGAPPEEAAGIYNRSVFWWLNGLFRRGYTNTLSLNDLYGLDKHLGAAYLHNLLESSWTKVTNRTPHALFFSTLGSLKWPLLSAVIPRLSLTAFNFCQPFLLNRAIKLSEEPVSTESNNDGYGLIGAYVFVYVGIAISMGQSQHITYRLITMARGGLISMLYNKATDLSITSIDPSSSMILMSADIERITTGWQTIHEIWANMIEVALAIYLLYVQLGASCAVPIGVAIVSMGGSLGATNFIMSRQAMWLEAIERRITATTAMLGSMKGVKMSGLTDILSETLQGLRRDEMRISKGFRKLLIWNMGFTYITPVAAPILTFAVFSSGGTLNTAQIFMSLSLFTLLSEPLQSLIMSLATLMGAVGSFARIQEFLTTEPRVDDRTQASDLDIVLRQHEQSKKGKSSSDTATEKSDFAASIRDENPPSAFDAIIIQDGNFGWDREKEPLLHSINMVVPREKLTVVVGPVGCGKSTLLKAILGEISILGGTVEVLSPEVAFCDQTPWHMNGTIQESILGMSDLEEKWYNTVIHACALDADLRQLPLADQTPIGSKGFALSGGQSQRIALARAIYARKDVVILDDVLSGLDTTTENTVFHNLLGVHGLLRKHRSTVLMTSSSAKRIPYADYIVSLDSCGRVSEQGTFKKLSLQGGYVSSFSLAPPEWQYYQQSVDIFYGKSSKEVATTTEVLDPTVDDSERRSGDVSVYLYYINAVGWIPTLIFVVAISIFVFCLSFPTIWVKWWASSNAEHPNAKLGYYLGIYGLLGVLALVFLIISCWQLIITMVPRSGENFHWVLLKTVLGAPMSFFTSTDIGVTVNRFSQDLMLIDMELPIAALNTFATLVLCVAQMILIAVASTYAAISFPIVLIALFFIQKFYLRTSRQLRFLDLESKSPLYSQFFECLNGLATVRAFGWQNGMEKKNRHLLDQSQKPFYLLFAVQRWLTMVLDLVVAAIAVMLIVMVVQLRGYMSPGFAGVALLNVILFSQSIKMLLTFWTNLETHIGSIARVKDFTETTEGEHLPTENQIPPPSWPSQGAMEFTRVVAEYKTSQPVLKDISFSVKAGEKVGICGRTGSGKSSLVASIFRMIEQPGGCITIDGLDISTIPREEIRTRIVGVPQDAYLLDGSVRLNVDPRGRAEDLAIIDALKNVQLWENIKAKGGLDTDIEKIFLSHGQKQLFCLARALLRPSTVLILDEATSSVDAETDRLMQRIIRERFSRHTIISVAHKLDTILDFDKVLLLDSGSVVEFDSPHELLSDQSSAFHNLYHGTETGDDGGDVSERVTLSG</sequence>
<evidence type="ECO:0000256" key="5">
    <source>
        <dbReference type="ARBA" id="ARBA00022692"/>
    </source>
</evidence>
<keyword evidence="6" id="KW-0547">Nucleotide-binding</keyword>
<feature type="domain" description="ABC transporter" evidence="13">
    <location>
        <begin position="1216"/>
        <end position="1446"/>
    </location>
</feature>
<comment type="similarity">
    <text evidence="2">Belongs to the ABC transporter superfamily. ABCC family. Conjugate transporter (TC 3.A.1.208) subfamily.</text>
</comment>
<dbReference type="InterPro" id="IPR017871">
    <property type="entry name" value="ABC_transporter-like_CS"/>
</dbReference>
<dbReference type="PROSITE" id="PS00211">
    <property type="entry name" value="ABC_TRANSPORTER_1"/>
    <property type="match status" value="2"/>
</dbReference>
<keyword evidence="16" id="KW-1185">Reference proteome</keyword>
<feature type="region of interest" description="Disordered" evidence="11">
    <location>
        <begin position="577"/>
        <end position="603"/>
    </location>
</feature>
<dbReference type="InterPro" id="IPR027417">
    <property type="entry name" value="P-loop_NTPase"/>
</dbReference>
<feature type="transmembrane region" description="Helical" evidence="12">
    <location>
        <begin position="886"/>
        <end position="918"/>
    </location>
</feature>
<evidence type="ECO:0000259" key="13">
    <source>
        <dbReference type="PROSITE" id="PS50893"/>
    </source>
</evidence>
<dbReference type="PROSITE" id="PS50893">
    <property type="entry name" value="ABC_TRANSPORTER_2"/>
    <property type="match status" value="2"/>
</dbReference>
<evidence type="ECO:0000256" key="7">
    <source>
        <dbReference type="ARBA" id="ARBA00022840"/>
    </source>
</evidence>
<dbReference type="SMART" id="SM00382">
    <property type="entry name" value="AAA"/>
    <property type="match status" value="2"/>
</dbReference>
<keyword evidence="3" id="KW-0813">Transport</keyword>
<evidence type="ECO:0000313" key="15">
    <source>
        <dbReference type="EMBL" id="RDL40221.1"/>
    </source>
</evidence>
<proteinExistence type="inferred from homology"/>
<protein>
    <submittedName>
        <fullName evidence="15">p-loop containing nucleoside triphosphate hydrolase protein</fullName>
    </submittedName>
</protein>
<dbReference type="SUPFAM" id="SSF52540">
    <property type="entry name" value="P-loop containing nucleoside triphosphate hydrolases"/>
    <property type="match status" value="2"/>
</dbReference>
<dbReference type="SUPFAM" id="SSF90123">
    <property type="entry name" value="ABC transporter transmembrane region"/>
    <property type="match status" value="2"/>
</dbReference>
<dbReference type="Gene3D" id="1.20.1560.10">
    <property type="entry name" value="ABC transporter type 1, transmembrane domain"/>
    <property type="match status" value="2"/>
</dbReference>
<dbReference type="FunFam" id="3.40.50.300:FF:000838">
    <property type="entry name" value="ABC multidrug transporter (Eurofung)"/>
    <property type="match status" value="1"/>
</dbReference>
<evidence type="ECO:0000313" key="16">
    <source>
        <dbReference type="Proteomes" id="UP000254866"/>
    </source>
</evidence>
<dbReference type="EMBL" id="NPIC01000001">
    <property type="protein sequence ID" value="RDL40221.1"/>
    <property type="molecule type" value="Genomic_DNA"/>
</dbReference>
<gene>
    <name evidence="15" type="ORF">BP5553_00200</name>
</gene>
<dbReference type="InterPro" id="IPR003593">
    <property type="entry name" value="AAA+_ATPase"/>
</dbReference>
<dbReference type="FunFam" id="3.40.50.300:FF:001854">
    <property type="entry name" value="ABC multidrug transporter (Eurofung)"/>
    <property type="match status" value="1"/>
</dbReference>
<dbReference type="Pfam" id="PF24357">
    <property type="entry name" value="TMD0_ABC"/>
    <property type="match status" value="1"/>
</dbReference>
<feature type="transmembrane region" description="Helical" evidence="12">
    <location>
        <begin position="938"/>
        <end position="960"/>
    </location>
</feature>
<evidence type="ECO:0000259" key="14">
    <source>
        <dbReference type="PROSITE" id="PS50929"/>
    </source>
</evidence>
<evidence type="ECO:0000256" key="2">
    <source>
        <dbReference type="ARBA" id="ARBA00009726"/>
    </source>
</evidence>
<feature type="compositionally biased region" description="Basic and acidic residues" evidence="11">
    <location>
        <begin position="590"/>
        <end position="603"/>
    </location>
</feature>
<feature type="domain" description="ABC transmembrane type-1" evidence="14">
    <location>
        <begin position="899"/>
        <end position="1179"/>
    </location>
</feature>
<evidence type="ECO:0000256" key="12">
    <source>
        <dbReference type="SAM" id="Phobius"/>
    </source>
</evidence>
<dbReference type="InterPro" id="IPR011527">
    <property type="entry name" value="ABC1_TM_dom"/>
</dbReference>
<feature type="transmembrane region" description="Helical" evidence="12">
    <location>
        <begin position="406"/>
        <end position="426"/>
    </location>
</feature>
<dbReference type="PANTHER" id="PTHR24223:SF269">
    <property type="entry name" value="ABC MULTIDRUG TRANSPORTER (EUROFUNG)-RELATED"/>
    <property type="match status" value="1"/>
</dbReference>
<keyword evidence="7" id="KW-0067">ATP-binding</keyword>
<dbReference type="Gene3D" id="3.40.50.300">
    <property type="entry name" value="P-loop containing nucleotide triphosphate hydrolases"/>
    <property type="match status" value="2"/>
</dbReference>
<evidence type="ECO:0000256" key="9">
    <source>
        <dbReference type="ARBA" id="ARBA00023136"/>
    </source>
</evidence>
<dbReference type="Pfam" id="PF00005">
    <property type="entry name" value="ABC_tran"/>
    <property type="match status" value="2"/>
</dbReference>
<reference evidence="15 16" key="1">
    <citation type="journal article" date="2018" name="IMA Fungus">
        <title>IMA Genome-F 9: Draft genome sequence of Annulohypoxylon stygium, Aspergillus mulundensis, Berkeleyomyces basicola (syn. Thielaviopsis basicola), Ceratocystis smalleyi, two Cercospora beticola strains, Coleophoma cylindrospora, Fusarium fracticaudum, Phialophora cf. hyalina, and Morchella septimelata.</title>
        <authorList>
            <person name="Wingfield B.D."/>
            <person name="Bills G.F."/>
            <person name="Dong Y."/>
            <person name="Huang W."/>
            <person name="Nel W.J."/>
            <person name="Swalarsk-Parry B.S."/>
            <person name="Vaghefi N."/>
            <person name="Wilken P.M."/>
            <person name="An Z."/>
            <person name="de Beer Z.W."/>
            <person name="De Vos L."/>
            <person name="Chen L."/>
            <person name="Duong T.A."/>
            <person name="Gao Y."/>
            <person name="Hammerbacher A."/>
            <person name="Kikkert J.R."/>
            <person name="Li Y."/>
            <person name="Li H."/>
            <person name="Li K."/>
            <person name="Li Q."/>
            <person name="Liu X."/>
            <person name="Ma X."/>
            <person name="Naidoo K."/>
            <person name="Pethybridge S.J."/>
            <person name="Sun J."/>
            <person name="Steenkamp E.T."/>
            <person name="van der Nest M.A."/>
            <person name="van Wyk S."/>
            <person name="Wingfield M.J."/>
            <person name="Xiong C."/>
            <person name="Yue Q."/>
            <person name="Zhang X."/>
        </authorList>
    </citation>
    <scope>NUCLEOTIDE SEQUENCE [LARGE SCALE GENOMIC DNA]</scope>
    <source>
        <strain evidence="15 16">BP 5553</strain>
    </source>
</reference>
<dbReference type="OrthoDB" id="6500128at2759"/>
<keyword evidence="10" id="KW-0325">Glycoprotein</keyword>
<organism evidence="15 16">
    <name type="scientific">Venustampulla echinocandica</name>
    <dbReference type="NCBI Taxonomy" id="2656787"/>
    <lineage>
        <taxon>Eukaryota</taxon>
        <taxon>Fungi</taxon>
        <taxon>Dikarya</taxon>
        <taxon>Ascomycota</taxon>
        <taxon>Pezizomycotina</taxon>
        <taxon>Leotiomycetes</taxon>
        <taxon>Helotiales</taxon>
        <taxon>Pleuroascaceae</taxon>
        <taxon>Venustampulla</taxon>
    </lineage>
</organism>
<feature type="transmembrane region" description="Helical" evidence="12">
    <location>
        <begin position="94"/>
        <end position="115"/>
    </location>
</feature>
<dbReference type="FunFam" id="1.20.1560.10:FF:000055">
    <property type="entry name" value="ABC multidrug transporter (Eurofung)"/>
    <property type="match status" value="1"/>
</dbReference>
<feature type="transmembrane region" description="Helical" evidence="12">
    <location>
        <begin position="1010"/>
        <end position="1031"/>
    </location>
</feature>
<dbReference type="InterPro" id="IPR044746">
    <property type="entry name" value="ABCC_6TM_D1"/>
</dbReference>
<evidence type="ECO:0000256" key="1">
    <source>
        <dbReference type="ARBA" id="ARBA00004651"/>
    </source>
</evidence>
<dbReference type="CDD" id="cd03244">
    <property type="entry name" value="ABCC_MRP_domain2"/>
    <property type="match status" value="1"/>
</dbReference>
<dbReference type="CDD" id="cd03250">
    <property type="entry name" value="ABCC_MRP_domain1"/>
    <property type="match status" value="1"/>
</dbReference>
<feature type="domain" description="ABC transmembrane type-1" evidence="14">
    <location>
        <begin position="275"/>
        <end position="543"/>
    </location>
</feature>
<accession>A0A370TXG0</accession>
<dbReference type="GO" id="GO:0016887">
    <property type="term" value="F:ATP hydrolysis activity"/>
    <property type="evidence" value="ECO:0007669"/>
    <property type="project" value="InterPro"/>
</dbReference>
<dbReference type="Pfam" id="PF00664">
    <property type="entry name" value="ABC_membrane"/>
    <property type="match status" value="1"/>
</dbReference>
<dbReference type="InterPro" id="IPR050173">
    <property type="entry name" value="ABC_transporter_C-like"/>
</dbReference>
<dbReference type="InterPro" id="IPR036640">
    <property type="entry name" value="ABC1_TM_sf"/>
</dbReference>
<dbReference type="GeneID" id="43593049"/>
<comment type="subcellular location">
    <subcellularLocation>
        <location evidence="1">Cell membrane</location>
        <topology evidence="1">Multi-pass membrane protein</topology>
    </subcellularLocation>
</comment>
<feature type="domain" description="ABC transporter" evidence="13">
    <location>
        <begin position="614"/>
        <end position="840"/>
    </location>
</feature>
<dbReference type="CDD" id="cd18579">
    <property type="entry name" value="ABC_6TM_ABCC_D1"/>
    <property type="match status" value="1"/>
</dbReference>
<keyword evidence="8 12" id="KW-1133">Transmembrane helix</keyword>
<evidence type="ECO:0000256" key="4">
    <source>
        <dbReference type="ARBA" id="ARBA00022475"/>
    </source>
</evidence>
<keyword evidence="4" id="KW-1003">Cell membrane</keyword>
<feature type="transmembrane region" description="Helical" evidence="12">
    <location>
        <begin position="531"/>
        <end position="551"/>
    </location>
</feature>
<evidence type="ECO:0000256" key="11">
    <source>
        <dbReference type="SAM" id="MobiDB-lite"/>
    </source>
</evidence>
<dbReference type="Proteomes" id="UP000254866">
    <property type="component" value="Unassembled WGS sequence"/>
</dbReference>
<comment type="caution">
    <text evidence="15">The sequence shown here is derived from an EMBL/GenBank/DDBJ whole genome shotgun (WGS) entry which is preliminary data.</text>
</comment>
<dbReference type="GO" id="GO:0005524">
    <property type="term" value="F:ATP binding"/>
    <property type="evidence" value="ECO:0007669"/>
    <property type="project" value="UniProtKB-KW"/>
</dbReference>
<dbReference type="GO" id="GO:0005886">
    <property type="term" value="C:plasma membrane"/>
    <property type="evidence" value="ECO:0007669"/>
    <property type="project" value="UniProtKB-SubCell"/>
</dbReference>
<dbReference type="STRING" id="2656787.A0A370TXG0"/>
<evidence type="ECO:0000256" key="8">
    <source>
        <dbReference type="ARBA" id="ARBA00022989"/>
    </source>
</evidence>
<name>A0A370TXG0_9HELO</name>
<evidence type="ECO:0000256" key="3">
    <source>
        <dbReference type="ARBA" id="ARBA00022448"/>
    </source>
</evidence>
<feature type="transmembrane region" description="Helical" evidence="12">
    <location>
        <begin position="1037"/>
        <end position="1057"/>
    </location>
</feature>
<dbReference type="GO" id="GO:0140359">
    <property type="term" value="F:ABC-type transporter activity"/>
    <property type="evidence" value="ECO:0007669"/>
    <property type="project" value="InterPro"/>
</dbReference>
<dbReference type="InterPro" id="IPR044726">
    <property type="entry name" value="ABCC_6TM_D2"/>
</dbReference>
<feature type="transmembrane region" description="Helical" evidence="12">
    <location>
        <begin position="63"/>
        <end position="88"/>
    </location>
</feature>
<feature type="transmembrane region" description="Helical" evidence="12">
    <location>
        <begin position="127"/>
        <end position="146"/>
    </location>
</feature>
<dbReference type="PROSITE" id="PS50929">
    <property type="entry name" value="ABC_TM1F"/>
    <property type="match status" value="2"/>
</dbReference>
<keyword evidence="9 12" id="KW-0472">Membrane</keyword>
<keyword evidence="15" id="KW-0378">Hydrolase</keyword>
<dbReference type="FunFam" id="1.20.1560.10:FF:000066">
    <property type="entry name" value="ABC multidrug transporter (Eurofung)"/>
    <property type="match status" value="1"/>
</dbReference>
<evidence type="ECO:0000256" key="6">
    <source>
        <dbReference type="ARBA" id="ARBA00022741"/>
    </source>
</evidence>
<dbReference type="CDD" id="cd18580">
    <property type="entry name" value="ABC_6TM_ABCC_D2"/>
    <property type="match status" value="1"/>
</dbReference>
<dbReference type="InterPro" id="IPR056227">
    <property type="entry name" value="TMD0_ABC"/>
</dbReference>
<feature type="transmembrane region" description="Helical" evidence="12">
    <location>
        <begin position="30"/>
        <end position="51"/>
    </location>
</feature>
<dbReference type="InterPro" id="IPR003439">
    <property type="entry name" value="ABC_transporter-like_ATP-bd"/>
</dbReference>
<dbReference type="RefSeq" id="XP_031872877.1">
    <property type="nucleotide sequence ID" value="XM_032008823.1"/>
</dbReference>
<feature type="transmembrane region" description="Helical" evidence="12">
    <location>
        <begin position="1112"/>
        <end position="1141"/>
    </location>
</feature>
<keyword evidence="5 12" id="KW-0812">Transmembrane</keyword>
<dbReference type="PANTHER" id="PTHR24223">
    <property type="entry name" value="ATP-BINDING CASSETTE SUB-FAMILY C"/>
    <property type="match status" value="1"/>
</dbReference>